<sequence length="144" mass="16239">MSISVGFTAEEIREFVHEYQVQPHGQKAAWRVGRGISDDRLRRWQQAVFQGDLDRGLIPREGSAMTMPPGKRTALERQRARERAARDAEVTRLHVRVRELEHTNEALGKAIGLLHLMSEQEPDAIPTRTDPSDSSTPITRSSSS</sequence>
<reference evidence="2 3" key="1">
    <citation type="journal article" date="2019" name="Int. J. Syst. Evol. Microbiol.">
        <title>The Global Catalogue of Microorganisms (GCM) 10K type strain sequencing project: providing services to taxonomists for standard genome sequencing and annotation.</title>
        <authorList>
            <consortium name="The Broad Institute Genomics Platform"/>
            <consortium name="The Broad Institute Genome Sequencing Center for Infectious Disease"/>
            <person name="Wu L."/>
            <person name="Ma J."/>
        </authorList>
    </citation>
    <scope>NUCLEOTIDE SEQUENCE [LARGE SCALE GENOMIC DNA]</scope>
    <source>
        <strain evidence="2 3">JCM 12762</strain>
    </source>
</reference>
<organism evidence="2 3">
    <name type="scientific">Rhodoglobus aureus</name>
    <dbReference type="NCBI Taxonomy" id="191497"/>
    <lineage>
        <taxon>Bacteria</taxon>
        <taxon>Bacillati</taxon>
        <taxon>Actinomycetota</taxon>
        <taxon>Actinomycetes</taxon>
        <taxon>Micrococcales</taxon>
        <taxon>Microbacteriaceae</taxon>
        <taxon>Rhodoglobus</taxon>
    </lineage>
</organism>
<evidence type="ECO:0008006" key="4">
    <source>
        <dbReference type="Google" id="ProtNLM"/>
    </source>
</evidence>
<gene>
    <name evidence="2" type="ORF">GCM10009655_29000</name>
</gene>
<comment type="caution">
    <text evidence="2">The sequence shown here is derived from an EMBL/GenBank/DDBJ whole genome shotgun (WGS) entry which is preliminary data.</text>
</comment>
<name>A0ABN1VZH2_9MICO</name>
<evidence type="ECO:0000256" key="1">
    <source>
        <dbReference type="SAM" id="MobiDB-lite"/>
    </source>
</evidence>
<dbReference type="EMBL" id="BAAAKW010000071">
    <property type="protein sequence ID" value="GAA1228571.1"/>
    <property type="molecule type" value="Genomic_DNA"/>
</dbReference>
<protein>
    <recommendedName>
        <fullName evidence="4">Transposase</fullName>
    </recommendedName>
</protein>
<dbReference type="Proteomes" id="UP001500943">
    <property type="component" value="Unassembled WGS sequence"/>
</dbReference>
<feature type="compositionally biased region" description="Low complexity" evidence="1">
    <location>
        <begin position="125"/>
        <end position="144"/>
    </location>
</feature>
<evidence type="ECO:0000313" key="2">
    <source>
        <dbReference type="EMBL" id="GAA1228571.1"/>
    </source>
</evidence>
<evidence type="ECO:0000313" key="3">
    <source>
        <dbReference type="Proteomes" id="UP001500943"/>
    </source>
</evidence>
<accession>A0ABN1VZH2</accession>
<proteinExistence type="predicted"/>
<keyword evidence="3" id="KW-1185">Reference proteome</keyword>
<feature type="region of interest" description="Disordered" evidence="1">
    <location>
        <begin position="118"/>
        <end position="144"/>
    </location>
</feature>